<dbReference type="Proteomes" id="UP000654367">
    <property type="component" value="Unassembled WGS sequence"/>
</dbReference>
<dbReference type="EMBL" id="BMQV01000012">
    <property type="protein sequence ID" value="GGP50134.1"/>
    <property type="molecule type" value="Genomic_DNA"/>
</dbReference>
<proteinExistence type="predicted"/>
<accession>A0ABQ2Q5Q5</accession>
<reference evidence="2" key="1">
    <citation type="journal article" date="2019" name="Int. J. Syst. Evol. Microbiol.">
        <title>The Global Catalogue of Microorganisms (GCM) 10K type strain sequencing project: providing services to taxonomists for standard genome sequencing and annotation.</title>
        <authorList>
            <consortium name="The Broad Institute Genomics Platform"/>
            <consortium name="The Broad Institute Genome Sequencing Center for Infectious Disease"/>
            <person name="Wu L."/>
            <person name="Ma J."/>
        </authorList>
    </citation>
    <scope>NUCLEOTIDE SEQUENCE [LARGE SCALE GENOMIC DNA]</scope>
    <source>
        <strain evidence="2">JCM 32304</strain>
    </source>
</reference>
<sequence>MLNHFIDDIAHSVTKHLAVDGKFNSTDDAFDYCCELLMCAEDYQFPVLNPNISRREFLGWSVYWDVEVLPHSISISLIDAKTGDIISRSYRL</sequence>
<evidence type="ECO:0000313" key="1">
    <source>
        <dbReference type="EMBL" id="GGP50134.1"/>
    </source>
</evidence>
<comment type="caution">
    <text evidence="1">The sequence shown here is derived from an EMBL/GenBank/DDBJ whole genome shotgun (WGS) entry which is preliminary data.</text>
</comment>
<keyword evidence="2" id="KW-1185">Reference proteome</keyword>
<name>A0ABQ2Q5Q5_9GAMM</name>
<organism evidence="1 2">
    <name type="scientific">Shewanella saliphila</name>
    <dbReference type="NCBI Taxonomy" id="2282698"/>
    <lineage>
        <taxon>Bacteria</taxon>
        <taxon>Pseudomonadati</taxon>
        <taxon>Pseudomonadota</taxon>
        <taxon>Gammaproteobacteria</taxon>
        <taxon>Alteromonadales</taxon>
        <taxon>Shewanellaceae</taxon>
        <taxon>Shewanella</taxon>
    </lineage>
</organism>
<gene>
    <name evidence="1" type="ORF">GCM10009409_15770</name>
</gene>
<evidence type="ECO:0000313" key="2">
    <source>
        <dbReference type="Proteomes" id="UP000654367"/>
    </source>
</evidence>
<dbReference type="RefSeq" id="WP_188919065.1">
    <property type="nucleotide sequence ID" value="NZ_BMQV01000012.1"/>
</dbReference>
<protein>
    <submittedName>
        <fullName evidence="1">Uncharacterized protein</fullName>
    </submittedName>
</protein>